<evidence type="ECO:0000256" key="6">
    <source>
        <dbReference type="ARBA" id="ARBA00023303"/>
    </source>
</evidence>
<dbReference type="Pfam" id="PF02537">
    <property type="entry name" value="CRCB"/>
    <property type="match status" value="1"/>
</dbReference>
<evidence type="ECO:0000256" key="3">
    <source>
        <dbReference type="ARBA" id="ARBA00022692"/>
    </source>
</evidence>
<evidence type="ECO:0000256" key="8">
    <source>
        <dbReference type="ARBA" id="ARBA00035585"/>
    </source>
</evidence>
<keyword evidence="5 10" id="KW-0472">Membrane</keyword>
<reference evidence="11" key="1">
    <citation type="submission" date="2023-11" db="EMBL/GenBank/DDBJ databases">
        <title>Scrofimicrobium hongkongense sp. nov., isolated from a patient with peritonitis.</title>
        <authorList>
            <person name="Lao H.Y."/>
            <person name="Wong A.Y.P."/>
            <person name="Ng T.L."/>
            <person name="Wong R.Y.L."/>
            <person name="Yau M.C.Y."/>
            <person name="Lam J.Y.W."/>
            <person name="Siu G.K.H."/>
        </authorList>
    </citation>
    <scope>NUCLEOTIDE SEQUENCE</scope>
    <source>
        <strain evidence="11">R131</strain>
    </source>
</reference>
<evidence type="ECO:0000256" key="1">
    <source>
        <dbReference type="ARBA" id="ARBA00004651"/>
    </source>
</evidence>
<dbReference type="GO" id="GO:0005886">
    <property type="term" value="C:plasma membrane"/>
    <property type="evidence" value="ECO:0007669"/>
    <property type="project" value="UniProtKB-SubCell"/>
</dbReference>
<evidence type="ECO:0000256" key="9">
    <source>
        <dbReference type="ARBA" id="ARBA00049940"/>
    </source>
</evidence>
<dbReference type="RefSeq" id="WP_350258886.1">
    <property type="nucleotide sequence ID" value="NZ_CP138335.1"/>
</dbReference>
<gene>
    <name evidence="10" type="primary">fluC</name>
    <name evidence="10" type="synonym">crcB</name>
    <name evidence="11" type="ORF">SAC06_03770</name>
</gene>
<comment type="activity regulation">
    <text evidence="10">Na(+) is not transported, but it plays an essential structural role and its presence is essential for fluoride channel function.</text>
</comment>
<keyword evidence="10" id="KW-0813">Transport</keyword>
<dbReference type="EMBL" id="CP138335">
    <property type="protein sequence ID" value="XBW08686.1"/>
    <property type="molecule type" value="Genomic_DNA"/>
</dbReference>
<evidence type="ECO:0000256" key="2">
    <source>
        <dbReference type="ARBA" id="ARBA00022475"/>
    </source>
</evidence>
<sequence>MKFSPTHPAWWEYAAVMVGGFAGTLSRYGLTELGASQPVATLLTVNTVGAFLLGLLLGSLSRPGPRTRAYRLLLGTGFLGGFTTYSAFSLTFAQNLSSLWVSLAAVALGLGAALVGDQLARALKRGGR</sequence>
<protein>
    <recommendedName>
        <fullName evidence="10">Fluoride-specific ion channel FluC</fullName>
    </recommendedName>
</protein>
<comment type="function">
    <text evidence="9 10">Fluoride-specific ion channel. Important for reducing fluoride concentration in the cell, thus reducing its toxicity.</text>
</comment>
<comment type="catalytic activity">
    <reaction evidence="8">
        <text>fluoride(in) = fluoride(out)</text>
        <dbReference type="Rhea" id="RHEA:76159"/>
        <dbReference type="ChEBI" id="CHEBI:17051"/>
    </reaction>
    <physiologicalReaction direction="left-to-right" evidence="8">
        <dbReference type="Rhea" id="RHEA:76160"/>
    </physiologicalReaction>
</comment>
<dbReference type="GO" id="GO:0046872">
    <property type="term" value="F:metal ion binding"/>
    <property type="evidence" value="ECO:0007669"/>
    <property type="project" value="UniProtKB-KW"/>
</dbReference>
<accession>A0AAU7V9C0</accession>
<keyword evidence="4 10" id="KW-1133">Transmembrane helix</keyword>
<organism evidence="11">
    <name type="scientific">Scrofimicrobium appendicitidis</name>
    <dbReference type="NCBI Taxonomy" id="3079930"/>
    <lineage>
        <taxon>Bacteria</taxon>
        <taxon>Bacillati</taxon>
        <taxon>Actinomycetota</taxon>
        <taxon>Actinomycetes</taxon>
        <taxon>Actinomycetales</taxon>
        <taxon>Actinomycetaceae</taxon>
        <taxon>Scrofimicrobium</taxon>
    </lineage>
</organism>
<feature type="transmembrane region" description="Helical" evidence="10">
    <location>
        <begin position="72"/>
        <end position="93"/>
    </location>
</feature>
<evidence type="ECO:0000256" key="5">
    <source>
        <dbReference type="ARBA" id="ARBA00023136"/>
    </source>
</evidence>
<feature type="binding site" evidence="10">
    <location>
        <position position="80"/>
    </location>
    <ligand>
        <name>Na(+)</name>
        <dbReference type="ChEBI" id="CHEBI:29101"/>
        <note>structural</note>
    </ligand>
</feature>
<keyword evidence="10" id="KW-0915">Sodium</keyword>
<evidence type="ECO:0000256" key="7">
    <source>
        <dbReference type="ARBA" id="ARBA00035120"/>
    </source>
</evidence>
<dbReference type="GO" id="GO:0140114">
    <property type="term" value="P:cellular detoxification of fluoride"/>
    <property type="evidence" value="ECO:0007669"/>
    <property type="project" value="UniProtKB-UniRule"/>
</dbReference>
<dbReference type="KEGG" id="sapp:SAC06_03770"/>
<feature type="transmembrane region" description="Helical" evidence="10">
    <location>
        <begin position="42"/>
        <end position="60"/>
    </location>
</feature>
<comment type="subcellular location">
    <subcellularLocation>
        <location evidence="1 10">Cell membrane</location>
        <topology evidence="1 10">Multi-pass membrane protein</topology>
    </subcellularLocation>
</comment>
<evidence type="ECO:0000313" key="11">
    <source>
        <dbReference type="EMBL" id="XBW08686.1"/>
    </source>
</evidence>
<dbReference type="AlphaFoldDB" id="A0AAU7V9C0"/>
<keyword evidence="10" id="KW-0406">Ion transport</keyword>
<keyword evidence="6 10" id="KW-0407">Ion channel</keyword>
<dbReference type="InterPro" id="IPR003691">
    <property type="entry name" value="FluC"/>
</dbReference>
<evidence type="ECO:0000256" key="4">
    <source>
        <dbReference type="ARBA" id="ARBA00022989"/>
    </source>
</evidence>
<dbReference type="HAMAP" id="MF_00454">
    <property type="entry name" value="FluC"/>
    <property type="match status" value="1"/>
</dbReference>
<name>A0AAU7V9C0_9ACTO</name>
<dbReference type="GO" id="GO:0062054">
    <property type="term" value="F:fluoride channel activity"/>
    <property type="evidence" value="ECO:0007669"/>
    <property type="project" value="UniProtKB-UniRule"/>
</dbReference>
<evidence type="ECO:0000256" key="10">
    <source>
        <dbReference type="HAMAP-Rule" id="MF_00454"/>
    </source>
</evidence>
<feature type="binding site" evidence="10">
    <location>
        <position position="83"/>
    </location>
    <ligand>
        <name>Na(+)</name>
        <dbReference type="ChEBI" id="CHEBI:29101"/>
        <note>structural</note>
    </ligand>
</feature>
<comment type="similarity">
    <text evidence="7 10">Belongs to the fluoride channel Fluc/FEX (TC 1.A.43) family.</text>
</comment>
<keyword evidence="3 10" id="KW-0812">Transmembrane</keyword>
<feature type="transmembrane region" description="Helical" evidence="10">
    <location>
        <begin position="99"/>
        <end position="120"/>
    </location>
</feature>
<keyword evidence="10" id="KW-0479">Metal-binding</keyword>
<keyword evidence="2 10" id="KW-1003">Cell membrane</keyword>
<proteinExistence type="inferred from homology"/>